<dbReference type="EMBL" id="JBHTAP010000001">
    <property type="protein sequence ID" value="MFC7235781.1"/>
    <property type="molecule type" value="Genomic_DNA"/>
</dbReference>
<evidence type="ECO:0000259" key="4">
    <source>
        <dbReference type="PROSITE" id="PS01031"/>
    </source>
</evidence>
<accession>A0ABD5ZR49</accession>
<dbReference type="SUPFAM" id="SSF49764">
    <property type="entry name" value="HSP20-like chaperones"/>
    <property type="match status" value="1"/>
</dbReference>
<reference evidence="5 6" key="1">
    <citation type="journal article" date="2019" name="Int. J. Syst. Evol. Microbiol.">
        <title>The Global Catalogue of Microorganisms (GCM) 10K type strain sequencing project: providing services to taxonomists for standard genome sequencing and annotation.</title>
        <authorList>
            <consortium name="The Broad Institute Genomics Platform"/>
            <consortium name="The Broad Institute Genome Sequencing Center for Infectious Disease"/>
            <person name="Wu L."/>
            <person name="Ma J."/>
        </authorList>
    </citation>
    <scope>NUCLEOTIDE SEQUENCE [LARGE SCALE GENOMIC DNA]</scope>
    <source>
        <strain evidence="5 6">DT85</strain>
    </source>
</reference>
<comment type="similarity">
    <text evidence="1 2">Belongs to the small heat shock protein (HSP20) family.</text>
</comment>
<dbReference type="AlphaFoldDB" id="A0ABD5ZR49"/>
<dbReference type="InterPro" id="IPR008978">
    <property type="entry name" value="HSP20-like_chaperone"/>
</dbReference>
<evidence type="ECO:0000313" key="5">
    <source>
        <dbReference type="EMBL" id="MFC7235781.1"/>
    </source>
</evidence>
<dbReference type="Proteomes" id="UP001596398">
    <property type="component" value="Unassembled WGS sequence"/>
</dbReference>
<dbReference type="GeneID" id="79267479"/>
<keyword evidence="6" id="KW-1185">Reference proteome</keyword>
<comment type="caution">
    <text evidence="5">The sequence shown here is derived from an EMBL/GenBank/DDBJ whole genome shotgun (WGS) entry which is preliminary data.</text>
</comment>
<protein>
    <submittedName>
        <fullName evidence="5">Hsp20/alpha crystallin family protein</fullName>
    </submittedName>
</protein>
<proteinExistence type="inferred from homology"/>
<evidence type="ECO:0000256" key="3">
    <source>
        <dbReference type="SAM" id="MobiDB-lite"/>
    </source>
</evidence>
<organism evidence="5 6">
    <name type="scientific">Halosegnis marinus</name>
    <dbReference type="NCBI Taxonomy" id="3034023"/>
    <lineage>
        <taxon>Archaea</taxon>
        <taxon>Methanobacteriati</taxon>
        <taxon>Methanobacteriota</taxon>
        <taxon>Stenosarchaea group</taxon>
        <taxon>Halobacteria</taxon>
        <taxon>Halobacteriales</taxon>
        <taxon>Natronomonadaceae</taxon>
        <taxon>Halosegnis</taxon>
    </lineage>
</organism>
<sequence length="155" mass="16669">MTDLREIGESVGRRMLEGAGRVSARVQEERPLAADVLEGDGAYLVVFDAPGVEMEDVQVRFEDGAVHVRLDRFRDVHDGYEMVFPGRGLTLEGRADLPAGAAVEPTRAEATLTENGALRVEVPKVVAESDGDDEDAPESIDVGDDGDDADADDEE</sequence>
<feature type="domain" description="SHSP" evidence="4">
    <location>
        <begin position="23"/>
        <end position="143"/>
    </location>
</feature>
<dbReference type="RefSeq" id="WP_276233922.1">
    <property type="nucleotide sequence ID" value="NZ_CP119802.1"/>
</dbReference>
<dbReference type="Pfam" id="PF00011">
    <property type="entry name" value="HSP20"/>
    <property type="match status" value="1"/>
</dbReference>
<gene>
    <name evidence="5" type="ORF">ACFQJ4_10685</name>
</gene>
<dbReference type="PROSITE" id="PS01031">
    <property type="entry name" value="SHSP"/>
    <property type="match status" value="1"/>
</dbReference>
<feature type="compositionally biased region" description="Acidic residues" evidence="3">
    <location>
        <begin position="129"/>
        <end position="155"/>
    </location>
</feature>
<evidence type="ECO:0000256" key="1">
    <source>
        <dbReference type="PROSITE-ProRule" id="PRU00285"/>
    </source>
</evidence>
<dbReference type="InterPro" id="IPR002068">
    <property type="entry name" value="A-crystallin/Hsp20_dom"/>
</dbReference>
<evidence type="ECO:0000313" key="6">
    <source>
        <dbReference type="Proteomes" id="UP001596398"/>
    </source>
</evidence>
<name>A0ABD5ZR49_9EURY</name>
<evidence type="ECO:0000256" key="2">
    <source>
        <dbReference type="RuleBase" id="RU003616"/>
    </source>
</evidence>
<dbReference type="Gene3D" id="2.60.40.790">
    <property type="match status" value="1"/>
</dbReference>
<feature type="region of interest" description="Disordered" evidence="3">
    <location>
        <begin position="108"/>
        <end position="155"/>
    </location>
</feature>
<dbReference type="CDD" id="cd06464">
    <property type="entry name" value="ACD_sHsps-like"/>
    <property type="match status" value="1"/>
</dbReference>